<organism evidence="1">
    <name type="scientific">marine sediment metagenome</name>
    <dbReference type="NCBI Taxonomy" id="412755"/>
    <lineage>
        <taxon>unclassified sequences</taxon>
        <taxon>metagenomes</taxon>
        <taxon>ecological metagenomes</taxon>
    </lineage>
</organism>
<comment type="caution">
    <text evidence="1">The sequence shown here is derived from an EMBL/GenBank/DDBJ whole genome shotgun (WGS) entry which is preliminary data.</text>
</comment>
<evidence type="ECO:0000313" key="1">
    <source>
        <dbReference type="EMBL" id="GAI25746.1"/>
    </source>
</evidence>
<dbReference type="EMBL" id="BARV01013743">
    <property type="protein sequence ID" value="GAI25746.1"/>
    <property type="molecule type" value="Genomic_DNA"/>
</dbReference>
<sequence>MREKGERVIAIWNIRDNFGQSGQVRLMKEEG</sequence>
<dbReference type="AlphaFoldDB" id="X1N676"/>
<name>X1N676_9ZZZZ</name>
<reference evidence="1" key="1">
    <citation type="journal article" date="2014" name="Front. Microbiol.">
        <title>High frequency of phylogenetically diverse reductive dehalogenase-homologous genes in deep subseafloor sedimentary metagenomes.</title>
        <authorList>
            <person name="Kawai M."/>
            <person name="Futagami T."/>
            <person name="Toyoda A."/>
            <person name="Takaki Y."/>
            <person name="Nishi S."/>
            <person name="Hori S."/>
            <person name="Arai W."/>
            <person name="Tsubouchi T."/>
            <person name="Morono Y."/>
            <person name="Uchiyama I."/>
            <person name="Ito T."/>
            <person name="Fujiyama A."/>
            <person name="Inagaki F."/>
            <person name="Takami H."/>
        </authorList>
    </citation>
    <scope>NUCLEOTIDE SEQUENCE</scope>
    <source>
        <strain evidence="1">Expedition CK06-06</strain>
    </source>
</reference>
<gene>
    <name evidence="1" type="ORF">S06H3_24581</name>
</gene>
<proteinExistence type="predicted"/>
<accession>X1N676</accession>
<feature type="non-terminal residue" evidence="1">
    <location>
        <position position="31"/>
    </location>
</feature>
<protein>
    <submittedName>
        <fullName evidence="1">Uncharacterized protein</fullName>
    </submittedName>
</protein>